<evidence type="ECO:0000313" key="5">
    <source>
        <dbReference type="EMBL" id="KAK2958478.1"/>
    </source>
</evidence>
<dbReference type="PANTHER" id="PTHR45703:SF32">
    <property type="entry name" value="DYNEINS HEAVY CHAIN"/>
    <property type="match status" value="1"/>
</dbReference>
<evidence type="ECO:0000256" key="2">
    <source>
        <dbReference type="SAM" id="MobiDB-lite"/>
    </source>
</evidence>
<reference evidence="5 6" key="1">
    <citation type="journal article" date="2022" name="bioRxiv">
        <title>Genomics of Preaxostyla Flagellates Illuminates Evolutionary Transitions and the Path Towards Mitochondrial Loss.</title>
        <authorList>
            <person name="Novak L.V.F."/>
            <person name="Treitli S.C."/>
            <person name="Pyrih J."/>
            <person name="Halakuc P."/>
            <person name="Pipaliya S.V."/>
            <person name="Vacek V."/>
            <person name="Brzon O."/>
            <person name="Soukal P."/>
            <person name="Eme L."/>
            <person name="Dacks J.B."/>
            <person name="Karnkowska A."/>
            <person name="Elias M."/>
            <person name="Hampl V."/>
        </authorList>
    </citation>
    <scope>NUCLEOTIDE SEQUENCE [LARGE SCALE GENOMIC DNA]</scope>
    <source>
        <strain evidence="5">NAU3</strain>
        <tissue evidence="5">Gut</tissue>
    </source>
</reference>
<comment type="caution">
    <text evidence="5">The sequence shown here is derived from an EMBL/GenBank/DDBJ whole genome shotgun (WGS) entry which is preliminary data.</text>
</comment>
<dbReference type="InterPro" id="IPR056759">
    <property type="entry name" value="DYH2-5-8_CC"/>
</dbReference>
<dbReference type="Pfam" id="PF08385">
    <property type="entry name" value="DHC_N1"/>
    <property type="match status" value="1"/>
</dbReference>
<feature type="domain" description="Dynein axonemal heavy chain 2/5/8 coiled-coil" evidence="4">
    <location>
        <begin position="473"/>
        <end position="570"/>
    </location>
</feature>
<accession>A0ABQ9Y452</accession>
<dbReference type="InterPro" id="IPR013594">
    <property type="entry name" value="Dynein_heavy_tail"/>
</dbReference>
<dbReference type="PANTHER" id="PTHR45703">
    <property type="entry name" value="DYNEIN HEAVY CHAIN"/>
    <property type="match status" value="1"/>
</dbReference>
<feature type="domain" description="Dynein heavy chain tail" evidence="3">
    <location>
        <begin position="44"/>
        <end position="185"/>
    </location>
</feature>
<feature type="coiled-coil region" evidence="1">
    <location>
        <begin position="515"/>
        <end position="542"/>
    </location>
</feature>
<protein>
    <submittedName>
        <fullName evidence="5">Dynein axonemal heavy chain 2</fullName>
    </submittedName>
</protein>
<keyword evidence="6" id="KW-1185">Reference proteome</keyword>
<dbReference type="Pfam" id="PF25007">
    <property type="entry name" value="DYH2-5-8_CC"/>
    <property type="match status" value="1"/>
</dbReference>
<keyword evidence="1" id="KW-0175">Coiled coil</keyword>
<evidence type="ECO:0000259" key="4">
    <source>
        <dbReference type="Pfam" id="PF25007"/>
    </source>
</evidence>
<organism evidence="5 6">
    <name type="scientific">Blattamonas nauphoetae</name>
    <dbReference type="NCBI Taxonomy" id="2049346"/>
    <lineage>
        <taxon>Eukaryota</taxon>
        <taxon>Metamonada</taxon>
        <taxon>Preaxostyla</taxon>
        <taxon>Oxymonadida</taxon>
        <taxon>Blattamonas</taxon>
    </lineage>
</organism>
<gene>
    <name evidence="5" type="ORF">BLNAU_6512</name>
</gene>
<feature type="region of interest" description="Disordered" evidence="2">
    <location>
        <begin position="323"/>
        <end position="356"/>
    </location>
</feature>
<dbReference type="Proteomes" id="UP001281761">
    <property type="component" value="Unassembled WGS sequence"/>
</dbReference>
<sequence>MMMNQSASRNHLEYMLSKEERQKSNPPIPNTWPLFGGAASGIEFVTEEEKKETMKHVEMFNNTITLFIKTHFSRWLTEAIEGKDFEEYKKNCIFVRLFYEVNFWQKLPTVAQIPSSVVDFVEAEEAELLLAQQTVLLVVRDYNDILLSLPVQFADIFRIHLKHLDVMITKGVKTVKFNAPNVLTFCTKARQMCSDVMKLTRQVRTDTGIVEKQDEAEDDSDPTIKVYWDEYLKLIDLMILEALHLSVKRSLTDLMYALVGDKKAELYPLYVVEAILAGQKTEWNPTIKNLKKMVFDVREEGIMSAQTFPRVFTKNKKKIGNLTIKTDNDEEDNETKSVESAQNTSPDDPEHAGSQQLSFYDQIRNSTEIRDLSRTIQESFKPLVQNLRKFEQEYKAIMVAFQRDKDPQDAFNETYTEFPNLQVFENDINIWKERERQIVAKEPSQNSEFVRVDVVTLKDALIAHCKQQQEMYVNILNKAASGILIGICGDMDSTMVKMSKTPTTFDDLKALDVLLKESKEGLATIEAKFDRLQKQYELLERCSDILPVPDQETMLLLQLLSKFQASKQFITQQWVRMVDLKAAKKKELQVSLDQLASNITATRKRFLAQAPFQDRIAVDDANGIIGEFRDEVQTHRAEEKRLLFGIELFGLEQRVYGDLTATTKDLDDLSFLWGQKTEWQRLWDQWKTR</sequence>
<proteinExistence type="predicted"/>
<dbReference type="InterPro" id="IPR026983">
    <property type="entry name" value="DHC"/>
</dbReference>
<name>A0ABQ9Y452_9EUKA</name>
<dbReference type="EMBL" id="JARBJD010000037">
    <property type="protein sequence ID" value="KAK2958478.1"/>
    <property type="molecule type" value="Genomic_DNA"/>
</dbReference>
<evidence type="ECO:0000259" key="3">
    <source>
        <dbReference type="Pfam" id="PF08385"/>
    </source>
</evidence>
<evidence type="ECO:0000313" key="6">
    <source>
        <dbReference type="Proteomes" id="UP001281761"/>
    </source>
</evidence>
<evidence type="ECO:0000256" key="1">
    <source>
        <dbReference type="SAM" id="Coils"/>
    </source>
</evidence>